<evidence type="ECO:0000259" key="2">
    <source>
        <dbReference type="Pfam" id="PF03807"/>
    </source>
</evidence>
<comment type="caution">
    <text evidence="3">The sequence shown here is derived from an EMBL/GenBank/DDBJ whole genome shotgun (WGS) entry which is preliminary data.</text>
</comment>
<dbReference type="RefSeq" id="WP_251413169.1">
    <property type="nucleotide sequence ID" value="NZ_JAMQGM010000022.1"/>
</dbReference>
<gene>
    <name evidence="3" type="ORF">M1E25_10630</name>
</gene>
<sequence>MRYAVLGTGIVGRTIAAKLASLGHDVAIGTRDPEATLARAEPDAYGNPPFSHWQAAHEQIRLETFADAAARGGTIVNTTAGAGSLAALEAAGAANLAGKVLIDIANPLDFSQGMPPSLNPVNTDSLGEQIQRAFPDTKVVKSLNTMNCRVMVDPSRVAGEHTVFVCGDDTGAKKAVTELLTSFGWPEDSVIDLGGISTARGTEMLLPIWLRLWGALGHADFNFHIAGARSGA</sequence>
<dbReference type="EMBL" id="JAMQGM010000022">
    <property type="protein sequence ID" value="MCM2577806.1"/>
    <property type="molecule type" value="Genomic_DNA"/>
</dbReference>
<dbReference type="InterPro" id="IPR028939">
    <property type="entry name" value="P5C_Rdtase_cat_N"/>
</dbReference>
<protein>
    <submittedName>
        <fullName evidence="3">NAD(P)-binding domain-containing protein</fullName>
    </submittedName>
</protein>
<evidence type="ECO:0000313" key="3">
    <source>
        <dbReference type="EMBL" id="MCM2577806.1"/>
    </source>
</evidence>
<reference evidence="3" key="1">
    <citation type="journal article" date="2023" name="Int. J. Syst. Evol. Microbiol.">
        <title>Streptomyces meridianus sp. nov. isolated from brackish water of the Tagus estuary in Alcochete, Portugal.</title>
        <authorList>
            <person name="Santos J.D.N."/>
            <person name="Klimek D."/>
            <person name="Calusinska M."/>
            <person name="Lobo Da Cunha A."/>
            <person name="Catita J."/>
            <person name="Goncalves H."/>
            <person name="Gonzalez I."/>
            <person name="Reyes F."/>
            <person name="Lage O.M."/>
        </authorList>
    </citation>
    <scope>NUCLEOTIDE SEQUENCE</scope>
    <source>
        <strain evidence="3">MTZ3.1</strain>
    </source>
</reference>
<evidence type="ECO:0000313" key="4">
    <source>
        <dbReference type="Proteomes" id="UP001167160"/>
    </source>
</evidence>
<dbReference type="InterPro" id="IPR051267">
    <property type="entry name" value="STEAP_metalloreductase"/>
</dbReference>
<keyword evidence="1" id="KW-0560">Oxidoreductase</keyword>
<proteinExistence type="predicted"/>
<dbReference type="Gene3D" id="3.40.50.720">
    <property type="entry name" value="NAD(P)-binding Rossmann-like Domain"/>
    <property type="match status" value="1"/>
</dbReference>
<evidence type="ECO:0000256" key="1">
    <source>
        <dbReference type="ARBA" id="ARBA00023002"/>
    </source>
</evidence>
<accession>A0ABT0X5J1</accession>
<organism evidence="3 4">
    <name type="scientific">Streptomyces meridianus</name>
    <dbReference type="NCBI Taxonomy" id="2938945"/>
    <lineage>
        <taxon>Bacteria</taxon>
        <taxon>Bacillati</taxon>
        <taxon>Actinomycetota</taxon>
        <taxon>Actinomycetes</taxon>
        <taxon>Kitasatosporales</taxon>
        <taxon>Streptomycetaceae</taxon>
        <taxon>Streptomyces</taxon>
    </lineage>
</organism>
<dbReference type="Pfam" id="PF03807">
    <property type="entry name" value="F420_oxidored"/>
    <property type="match status" value="1"/>
</dbReference>
<dbReference type="InterPro" id="IPR036291">
    <property type="entry name" value="NAD(P)-bd_dom_sf"/>
</dbReference>
<keyword evidence="4" id="KW-1185">Reference proteome</keyword>
<dbReference type="SUPFAM" id="SSF51735">
    <property type="entry name" value="NAD(P)-binding Rossmann-fold domains"/>
    <property type="match status" value="1"/>
</dbReference>
<dbReference type="Proteomes" id="UP001167160">
    <property type="component" value="Unassembled WGS sequence"/>
</dbReference>
<dbReference type="PANTHER" id="PTHR14239">
    <property type="entry name" value="DUDULIN-RELATED"/>
    <property type="match status" value="1"/>
</dbReference>
<name>A0ABT0X5J1_9ACTN</name>
<feature type="domain" description="Pyrroline-5-carboxylate reductase catalytic N-terminal" evidence="2">
    <location>
        <begin position="3"/>
        <end position="107"/>
    </location>
</feature>